<name>A0A2V1ZZS1_PSYIM</name>
<protein>
    <recommendedName>
        <fullName evidence="5">Release factor glutamine methyltransferase</fullName>
        <shortName evidence="5">RF MTase</shortName>
        <ecNumber evidence="5">2.1.1.297</ecNumber>
    </recommendedName>
    <alternativeName>
        <fullName evidence="5">N5-glutamine methyltransferase PrmC</fullName>
    </alternativeName>
    <alternativeName>
        <fullName evidence="5">Protein-(glutamine-N5) MTase PrmC</fullName>
    </alternativeName>
    <alternativeName>
        <fullName evidence="5">Protein-glutamine N-methyltransferase PrmC</fullName>
    </alternativeName>
</protein>
<feature type="binding site" evidence="5">
    <location>
        <position position="209"/>
    </location>
    <ligand>
        <name>S-adenosyl-L-methionine</name>
        <dbReference type="ChEBI" id="CHEBI:59789"/>
    </ligand>
</feature>
<dbReference type="GO" id="GO:0003676">
    <property type="term" value="F:nucleic acid binding"/>
    <property type="evidence" value="ECO:0007669"/>
    <property type="project" value="InterPro"/>
</dbReference>
<dbReference type="InterPro" id="IPR004556">
    <property type="entry name" value="HemK-like"/>
</dbReference>
<dbReference type="Proteomes" id="UP000245655">
    <property type="component" value="Unassembled WGS sequence"/>
</dbReference>
<dbReference type="CDD" id="cd02440">
    <property type="entry name" value="AdoMet_MTases"/>
    <property type="match status" value="1"/>
</dbReference>
<dbReference type="PANTHER" id="PTHR18895:SF74">
    <property type="entry name" value="MTRF1L RELEASE FACTOR GLUTAMINE METHYLTRANSFERASE"/>
    <property type="match status" value="1"/>
</dbReference>
<evidence type="ECO:0000313" key="8">
    <source>
        <dbReference type="EMBL" id="PWK11398.1"/>
    </source>
</evidence>
<keyword evidence="1 5" id="KW-0489">Methyltransferase</keyword>
<evidence type="ECO:0000256" key="1">
    <source>
        <dbReference type="ARBA" id="ARBA00022603"/>
    </source>
</evidence>
<feature type="binding site" evidence="5">
    <location>
        <begin position="209"/>
        <end position="212"/>
    </location>
    <ligand>
        <name>substrate</name>
    </ligand>
</feature>
<dbReference type="Gene3D" id="1.10.8.10">
    <property type="entry name" value="DNA helicase RuvA subunit, C-terminal domain"/>
    <property type="match status" value="1"/>
</dbReference>
<feature type="binding site" evidence="5">
    <location>
        <position position="163"/>
    </location>
    <ligand>
        <name>S-adenosyl-L-methionine</name>
        <dbReference type="ChEBI" id="CHEBI:59789"/>
    </ligand>
</feature>
<dbReference type="SUPFAM" id="SSF53335">
    <property type="entry name" value="S-adenosyl-L-methionine-dependent methyltransferases"/>
    <property type="match status" value="1"/>
</dbReference>
<dbReference type="AlphaFoldDB" id="A0A2V1ZZS1"/>
<dbReference type="PANTHER" id="PTHR18895">
    <property type="entry name" value="HEMK METHYLTRANSFERASE"/>
    <property type="match status" value="1"/>
</dbReference>
<dbReference type="GeneID" id="60255342"/>
<dbReference type="Gene3D" id="3.40.50.150">
    <property type="entry name" value="Vaccinia Virus protein VP39"/>
    <property type="match status" value="1"/>
</dbReference>
<comment type="similarity">
    <text evidence="5">Belongs to the protein N5-glutamine methyltransferase family. PrmC subfamily.</text>
</comment>
<dbReference type="InterPro" id="IPR025714">
    <property type="entry name" value="Methyltranfer_dom"/>
</dbReference>
<dbReference type="HAMAP" id="MF_02126">
    <property type="entry name" value="RF_methyltr_PrmC"/>
    <property type="match status" value="1"/>
</dbReference>
<dbReference type="GO" id="GO:0032259">
    <property type="term" value="P:methylation"/>
    <property type="evidence" value="ECO:0007669"/>
    <property type="project" value="UniProtKB-KW"/>
</dbReference>
<evidence type="ECO:0000256" key="3">
    <source>
        <dbReference type="ARBA" id="ARBA00022691"/>
    </source>
</evidence>
<dbReference type="InterPro" id="IPR040758">
    <property type="entry name" value="PrmC_N"/>
</dbReference>
<comment type="caution">
    <text evidence="8">The sequence shown here is derived from an EMBL/GenBank/DDBJ whole genome shotgun (WGS) entry which is preliminary data.</text>
</comment>
<sequence>MTASTIRQIKKHIQQLTNEAANSNLPPFWLTDWLLYVIDKPAIALITDEGYQLTDSEFEQFNAGVTKMQQGMPLAYLTGQQEFWSLKFRVNEHTLIPRPDTEVLIEQVLVWIATQPNHAGNNQPKRLLDLGTGSGCIAISLAHELNTQRSDSKAERWQVVAVDMSPEALKVAQHNAAINDVADIEFIQGSWYDELPSHGELLFDVIVSNPPYIDEEDEHLARLVAEPISALSAPNHGLADIEHIVGQAPKYLRVGGLLAIEHGFDQGDAVRKLFVDSDFESVRTVQDYGGNDRVTLGQIKSSDFC</sequence>
<evidence type="ECO:0000256" key="5">
    <source>
        <dbReference type="HAMAP-Rule" id="MF_02126"/>
    </source>
</evidence>
<feature type="binding site" evidence="5">
    <location>
        <begin position="131"/>
        <end position="135"/>
    </location>
    <ligand>
        <name>S-adenosyl-L-methionine</name>
        <dbReference type="ChEBI" id="CHEBI:59789"/>
    </ligand>
</feature>
<feature type="domain" description="Methyltransferase" evidence="6">
    <location>
        <begin position="125"/>
        <end position="262"/>
    </location>
</feature>
<dbReference type="GO" id="GO:0102559">
    <property type="term" value="F:peptide chain release factor N(5)-glutamine methyltransferase activity"/>
    <property type="evidence" value="ECO:0007669"/>
    <property type="project" value="UniProtKB-EC"/>
</dbReference>
<keyword evidence="9" id="KW-1185">Reference proteome</keyword>
<gene>
    <name evidence="5" type="primary">prmC</name>
    <name evidence="8" type="ORF">C8D84_10838</name>
</gene>
<evidence type="ECO:0000259" key="6">
    <source>
        <dbReference type="Pfam" id="PF13847"/>
    </source>
</evidence>
<evidence type="ECO:0000313" key="9">
    <source>
        <dbReference type="Proteomes" id="UP000245655"/>
    </source>
</evidence>
<evidence type="ECO:0000256" key="4">
    <source>
        <dbReference type="ARBA" id="ARBA00048391"/>
    </source>
</evidence>
<accession>A0A2V1ZZS1</accession>
<comment type="function">
    <text evidence="5">Methylates the class 1 translation termination release factors RF1/PrfA and RF2/PrfB on the glutamine residue of the universally conserved GGQ motif.</text>
</comment>
<evidence type="ECO:0000256" key="2">
    <source>
        <dbReference type="ARBA" id="ARBA00022679"/>
    </source>
</evidence>
<feature type="domain" description="Release factor glutamine methyltransferase N-terminal" evidence="7">
    <location>
        <begin position="34"/>
        <end position="79"/>
    </location>
</feature>
<dbReference type="InterPro" id="IPR002052">
    <property type="entry name" value="DNA_methylase_N6_adenine_CS"/>
</dbReference>
<comment type="catalytic activity">
    <reaction evidence="4 5">
        <text>L-glutaminyl-[peptide chain release factor] + S-adenosyl-L-methionine = N(5)-methyl-L-glutaminyl-[peptide chain release factor] + S-adenosyl-L-homocysteine + H(+)</text>
        <dbReference type="Rhea" id="RHEA:42896"/>
        <dbReference type="Rhea" id="RHEA-COMP:10271"/>
        <dbReference type="Rhea" id="RHEA-COMP:10272"/>
        <dbReference type="ChEBI" id="CHEBI:15378"/>
        <dbReference type="ChEBI" id="CHEBI:30011"/>
        <dbReference type="ChEBI" id="CHEBI:57856"/>
        <dbReference type="ChEBI" id="CHEBI:59789"/>
        <dbReference type="ChEBI" id="CHEBI:61891"/>
        <dbReference type="EC" id="2.1.1.297"/>
    </reaction>
</comment>
<dbReference type="RefSeq" id="WP_109591313.1">
    <property type="nucleotide sequence ID" value="NZ_CAJGZY010000008.1"/>
</dbReference>
<evidence type="ECO:0000259" key="7">
    <source>
        <dbReference type="Pfam" id="PF17827"/>
    </source>
</evidence>
<dbReference type="PROSITE" id="PS00092">
    <property type="entry name" value="N6_MTASE"/>
    <property type="match status" value="1"/>
</dbReference>
<dbReference type="FunFam" id="3.40.50.150:FF:000053">
    <property type="entry name" value="Release factor glutamine methyltransferase"/>
    <property type="match status" value="1"/>
</dbReference>
<dbReference type="InterPro" id="IPR050320">
    <property type="entry name" value="N5-glutamine_MTase"/>
</dbReference>
<feature type="binding site" evidence="5">
    <location>
        <position position="191"/>
    </location>
    <ligand>
        <name>S-adenosyl-L-methionine</name>
        <dbReference type="ChEBI" id="CHEBI:59789"/>
    </ligand>
</feature>
<dbReference type="InterPro" id="IPR019874">
    <property type="entry name" value="RF_methyltr_PrmC"/>
</dbReference>
<proteinExistence type="inferred from homology"/>
<dbReference type="InterPro" id="IPR029063">
    <property type="entry name" value="SAM-dependent_MTases_sf"/>
</dbReference>
<dbReference type="Pfam" id="PF17827">
    <property type="entry name" value="PrmC_N"/>
    <property type="match status" value="1"/>
</dbReference>
<organism evidence="8 9">
    <name type="scientific">Psychrobacter immobilis</name>
    <dbReference type="NCBI Taxonomy" id="498"/>
    <lineage>
        <taxon>Bacteria</taxon>
        <taxon>Pseudomonadati</taxon>
        <taxon>Pseudomonadota</taxon>
        <taxon>Gammaproteobacteria</taxon>
        <taxon>Moraxellales</taxon>
        <taxon>Moraxellaceae</taxon>
        <taxon>Psychrobacter</taxon>
    </lineage>
</organism>
<dbReference type="EMBL" id="QGGM01000008">
    <property type="protein sequence ID" value="PWK11398.1"/>
    <property type="molecule type" value="Genomic_DNA"/>
</dbReference>
<dbReference type="NCBIfam" id="TIGR00536">
    <property type="entry name" value="hemK_fam"/>
    <property type="match status" value="1"/>
</dbReference>
<keyword evidence="3 5" id="KW-0949">S-adenosyl-L-methionine</keyword>
<reference evidence="8 9" key="1">
    <citation type="submission" date="2018-05" db="EMBL/GenBank/DDBJ databases">
        <title>Genomic Encyclopedia of Type Strains, Phase IV (KMG-IV): sequencing the most valuable type-strain genomes for metagenomic binning, comparative biology and taxonomic classification.</title>
        <authorList>
            <person name="Goeker M."/>
        </authorList>
    </citation>
    <scope>NUCLEOTIDE SEQUENCE [LARGE SCALE GENOMIC DNA]</scope>
    <source>
        <strain evidence="8 9">DSM 7229</strain>
    </source>
</reference>
<dbReference type="EC" id="2.1.1.297" evidence="5"/>
<dbReference type="Pfam" id="PF13847">
    <property type="entry name" value="Methyltransf_31"/>
    <property type="match status" value="1"/>
</dbReference>
<keyword evidence="2 5" id="KW-0808">Transferase</keyword>
<dbReference type="NCBIfam" id="TIGR03534">
    <property type="entry name" value="RF_mod_PrmC"/>
    <property type="match status" value="1"/>
</dbReference>